<proteinExistence type="predicted"/>
<gene>
    <name evidence="1" type="ORF">MKW98_010304</name>
</gene>
<protein>
    <submittedName>
        <fullName evidence="1">Uncharacterized protein</fullName>
    </submittedName>
</protein>
<organism evidence="1 2">
    <name type="scientific">Papaver atlanticum</name>
    <dbReference type="NCBI Taxonomy" id="357466"/>
    <lineage>
        <taxon>Eukaryota</taxon>
        <taxon>Viridiplantae</taxon>
        <taxon>Streptophyta</taxon>
        <taxon>Embryophyta</taxon>
        <taxon>Tracheophyta</taxon>
        <taxon>Spermatophyta</taxon>
        <taxon>Magnoliopsida</taxon>
        <taxon>Ranunculales</taxon>
        <taxon>Papaveraceae</taxon>
        <taxon>Papaveroideae</taxon>
        <taxon>Papaver</taxon>
    </lineage>
</organism>
<dbReference type="AlphaFoldDB" id="A0AAD4XHM9"/>
<evidence type="ECO:0000313" key="2">
    <source>
        <dbReference type="Proteomes" id="UP001202328"/>
    </source>
</evidence>
<sequence>FTLCGHISLRKITTVLEFSQYCKVIHDTGESVLAHVLPEKFGSDVNCECSKMGQPPGHLTH</sequence>
<evidence type="ECO:0000313" key="1">
    <source>
        <dbReference type="EMBL" id="KAI3911417.1"/>
    </source>
</evidence>
<dbReference type="EMBL" id="JAJJMB010010045">
    <property type="protein sequence ID" value="KAI3911417.1"/>
    <property type="molecule type" value="Genomic_DNA"/>
</dbReference>
<accession>A0AAD4XHM9</accession>
<comment type="caution">
    <text evidence="1">The sequence shown here is derived from an EMBL/GenBank/DDBJ whole genome shotgun (WGS) entry which is preliminary data.</text>
</comment>
<keyword evidence="2" id="KW-1185">Reference proteome</keyword>
<feature type="non-terminal residue" evidence="1">
    <location>
        <position position="1"/>
    </location>
</feature>
<dbReference type="Proteomes" id="UP001202328">
    <property type="component" value="Unassembled WGS sequence"/>
</dbReference>
<name>A0AAD4XHM9_9MAGN</name>
<reference evidence="1" key="1">
    <citation type="submission" date="2022-04" db="EMBL/GenBank/DDBJ databases">
        <title>A functionally conserved STORR gene fusion in Papaver species that diverged 16.8 million years ago.</title>
        <authorList>
            <person name="Catania T."/>
        </authorList>
    </citation>
    <scope>NUCLEOTIDE SEQUENCE</scope>
    <source>
        <strain evidence="1">S-188037</strain>
    </source>
</reference>